<accession>A0A0F7LAD1</accession>
<keyword evidence="1" id="KW-0472">Membrane</keyword>
<dbReference type="EMBL" id="KR029604">
    <property type="protein sequence ID" value="AKH48498.1"/>
    <property type="molecule type" value="Genomic_DNA"/>
</dbReference>
<evidence type="ECO:0000313" key="2">
    <source>
        <dbReference type="EMBL" id="AKH48498.1"/>
    </source>
</evidence>
<protein>
    <submittedName>
        <fullName evidence="2">Uncharacterized protein</fullName>
    </submittedName>
</protein>
<feature type="transmembrane region" description="Helical" evidence="1">
    <location>
        <begin position="6"/>
        <end position="27"/>
    </location>
</feature>
<organism evidence="2">
    <name type="scientific">uncultured marine virus</name>
    <dbReference type="NCBI Taxonomy" id="186617"/>
    <lineage>
        <taxon>Viruses</taxon>
        <taxon>environmental samples</taxon>
    </lineage>
</organism>
<feature type="transmembrane region" description="Helical" evidence="1">
    <location>
        <begin position="39"/>
        <end position="57"/>
    </location>
</feature>
<proteinExistence type="predicted"/>
<reference evidence="2" key="1">
    <citation type="journal article" date="2015" name="Front. Microbiol.">
        <title>Combining genomic sequencing methods to explore viral diversity and reveal potential virus-host interactions.</title>
        <authorList>
            <person name="Chow C.E."/>
            <person name="Winget D.M."/>
            <person name="White R.A.III."/>
            <person name="Hallam S.J."/>
            <person name="Suttle C.A."/>
        </authorList>
    </citation>
    <scope>NUCLEOTIDE SEQUENCE</scope>
    <source>
        <strain evidence="2">Oxic1_9</strain>
    </source>
</reference>
<keyword evidence="1" id="KW-1133">Transmembrane helix</keyword>
<name>A0A0F7LAD1_9VIRU</name>
<evidence type="ECO:0000256" key="1">
    <source>
        <dbReference type="SAM" id="Phobius"/>
    </source>
</evidence>
<reference evidence="2" key="2">
    <citation type="submission" date="2015-03" db="EMBL/GenBank/DDBJ databases">
        <authorList>
            <person name="Chow C.-E.T."/>
            <person name="Winget D.M."/>
            <person name="White R.A.III."/>
            <person name="Hallam S.J."/>
            <person name="Suttle C.A."/>
        </authorList>
    </citation>
    <scope>NUCLEOTIDE SEQUENCE</scope>
    <source>
        <strain evidence="2">Oxic1_9</strain>
    </source>
</reference>
<sequence length="82" mass="10073">MTQVTIGIFLAFLMLIHRFFMLTWSTLFRFISRYEVCKLNLCHYFFFLYFFFFFFLPVCCDNIVTFLLYCCAKLLLIISYHL</sequence>
<keyword evidence="1" id="KW-0812">Transmembrane</keyword>
<feature type="transmembrane region" description="Helical" evidence="1">
    <location>
        <begin position="63"/>
        <end position="80"/>
    </location>
</feature>